<dbReference type="InterPro" id="IPR051533">
    <property type="entry name" value="WaaL-like"/>
</dbReference>
<keyword evidence="2 5" id="KW-0812">Transmembrane</keyword>
<dbReference type="OrthoDB" id="1762823at2"/>
<keyword evidence="4 5" id="KW-0472">Membrane</keyword>
<protein>
    <recommendedName>
        <fullName evidence="6">O-antigen ligase-related domain-containing protein</fullName>
    </recommendedName>
</protein>
<feature type="transmembrane region" description="Helical" evidence="5">
    <location>
        <begin position="79"/>
        <end position="100"/>
    </location>
</feature>
<feature type="transmembrane region" description="Helical" evidence="5">
    <location>
        <begin position="198"/>
        <end position="217"/>
    </location>
</feature>
<proteinExistence type="predicted"/>
<dbReference type="PANTHER" id="PTHR37422:SF13">
    <property type="entry name" value="LIPOPOLYSACCHARIDE BIOSYNTHESIS PROTEIN PA4999-RELATED"/>
    <property type="match status" value="1"/>
</dbReference>
<feature type="transmembrane region" description="Helical" evidence="5">
    <location>
        <begin position="336"/>
        <end position="352"/>
    </location>
</feature>
<evidence type="ECO:0000256" key="4">
    <source>
        <dbReference type="ARBA" id="ARBA00023136"/>
    </source>
</evidence>
<comment type="caution">
    <text evidence="7">The sequence shown here is derived from an EMBL/GenBank/DDBJ whole genome shotgun (WGS) entry which is preliminary data.</text>
</comment>
<feature type="transmembrane region" description="Helical" evidence="5">
    <location>
        <begin position="21"/>
        <end position="42"/>
    </location>
</feature>
<feature type="transmembrane region" description="Helical" evidence="5">
    <location>
        <begin position="48"/>
        <end position="67"/>
    </location>
</feature>
<dbReference type="InterPro" id="IPR007016">
    <property type="entry name" value="O-antigen_ligase-rel_domated"/>
</dbReference>
<dbReference type="Proteomes" id="UP000248066">
    <property type="component" value="Unassembled WGS sequence"/>
</dbReference>
<dbReference type="PANTHER" id="PTHR37422">
    <property type="entry name" value="TEICHURONIC ACID BIOSYNTHESIS PROTEIN TUAE"/>
    <property type="match status" value="1"/>
</dbReference>
<dbReference type="EMBL" id="PDOF01000003">
    <property type="protein sequence ID" value="PYZ95907.1"/>
    <property type="molecule type" value="Genomic_DNA"/>
</dbReference>
<feature type="transmembrane region" description="Helical" evidence="5">
    <location>
        <begin position="314"/>
        <end position="330"/>
    </location>
</feature>
<dbReference type="AlphaFoldDB" id="A0A2W0H409"/>
<feature type="transmembrane region" description="Helical" evidence="5">
    <location>
        <begin position="286"/>
        <end position="307"/>
    </location>
</feature>
<organism evidence="7 8">
    <name type="scientific">Alteribacter lacisalsi</name>
    <dbReference type="NCBI Taxonomy" id="2045244"/>
    <lineage>
        <taxon>Bacteria</taxon>
        <taxon>Bacillati</taxon>
        <taxon>Bacillota</taxon>
        <taxon>Bacilli</taxon>
        <taxon>Bacillales</taxon>
        <taxon>Bacillaceae</taxon>
        <taxon>Alteribacter</taxon>
    </lineage>
</organism>
<feature type="transmembrane region" description="Helical" evidence="5">
    <location>
        <begin position="151"/>
        <end position="167"/>
    </location>
</feature>
<evidence type="ECO:0000313" key="7">
    <source>
        <dbReference type="EMBL" id="PYZ95907.1"/>
    </source>
</evidence>
<reference evidence="7 8" key="1">
    <citation type="submission" date="2017-10" db="EMBL/GenBank/DDBJ databases">
        <title>Bacillus sp. nov., a halophilic bacterium isolated from a Yangshapao Lake.</title>
        <authorList>
            <person name="Wang H."/>
        </authorList>
    </citation>
    <scope>NUCLEOTIDE SEQUENCE [LARGE SCALE GENOMIC DNA]</scope>
    <source>
        <strain evidence="7 8">YSP-3</strain>
    </source>
</reference>
<evidence type="ECO:0000256" key="2">
    <source>
        <dbReference type="ARBA" id="ARBA00022692"/>
    </source>
</evidence>
<name>A0A2W0H409_9BACI</name>
<sequence>MLTFFMFLFVHRRRITFSRMHASLAFWTIGMTIVTAIGFLYANDAYRVMTYLKDYYMGVLLVLLLLLSIRTEASMNRLLWTYLTLTFSVAVISLAAYGFYLTGGTQTLFVSIDSVSVRSTGLFGNPNYYGMSLLMSLAAAAVLLKRNGKKKLLAIMLAVFTVTAVLTMSRGTWISVGSMYAIWGLLALRPLTKKKMAVLASVPALAVITAVFFRQMAPGTGVHPLFARLTDFDFTIREGRFYLWEQGFHLVMSQPAFIFFGVGGNQFHTYSEAGITNYVHNGYLNFAYENGIFGILLLLALTIFLFSRVRSGRAFANPFAIGIIGFYVMSLSNDVFRVREFWFAVAILLLFYQQEKNRQKVHSESIQNQTSGVPQT</sequence>
<gene>
    <name evidence="7" type="ORF">CR205_16135</name>
</gene>
<evidence type="ECO:0000256" key="1">
    <source>
        <dbReference type="ARBA" id="ARBA00004141"/>
    </source>
</evidence>
<dbReference type="RefSeq" id="WP_142669905.1">
    <property type="nucleotide sequence ID" value="NZ_PDOF01000003.1"/>
</dbReference>
<evidence type="ECO:0000259" key="6">
    <source>
        <dbReference type="Pfam" id="PF04932"/>
    </source>
</evidence>
<feature type="domain" description="O-antigen ligase-related" evidence="6">
    <location>
        <begin position="156"/>
        <end position="299"/>
    </location>
</feature>
<evidence type="ECO:0000256" key="5">
    <source>
        <dbReference type="SAM" id="Phobius"/>
    </source>
</evidence>
<feature type="transmembrane region" description="Helical" evidence="5">
    <location>
        <begin position="128"/>
        <end position="144"/>
    </location>
</feature>
<dbReference type="GO" id="GO:0016020">
    <property type="term" value="C:membrane"/>
    <property type="evidence" value="ECO:0007669"/>
    <property type="project" value="UniProtKB-SubCell"/>
</dbReference>
<keyword evidence="8" id="KW-1185">Reference proteome</keyword>
<accession>A0A2W0H409</accession>
<evidence type="ECO:0000256" key="3">
    <source>
        <dbReference type="ARBA" id="ARBA00022989"/>
    </source>
</evidence>
<comment type="subcellular location">
    <subcellularLocation>
        <location evidence="1">Membrane</location>
        <topology evidence="1">Multi-pass membrane protein</topology>
    </subcellularLocation>
</comment>
<dbReference type="Pfam" id="PF04932">
    <property type="entry name" value="Wzy_C"/>
    <property type="match status" value="1"/>
</dbReference>
<evidence type="ECO:0000313" key="8">
    <source>
        <dbReference type="Proteomes" id="UP000248066"/>
    </source>
</evidence>
<keyword evidence="3 5" id="KW-1133">Transmembrane helix</keyword>